<name>A0AAW1IXY9_POPJA</name>
<protein>
    <submittedName>
        <fullName evidence="2">Uncharacterized protein</fullName>
    </submittedName>
</protein>
<dbReference type="AlphaFoldDB" id="A0AAW1IXY9"/>
<dbReference type="Proteomes" id="UP001458880">
    <property type="component" value="Unassembled WGS sequence"/>
</dbReference>
<keyword evidence="3" id="KW-1185">Reference proteome</keyword>
<accession>A0AAW1IXY9</accession>
<keyword evidence="1" id="KW-0472">Membrane</keyword>
<keyword evidence="1" id="KW-0812">Transmembrane</keyword>
<reference evidence="2 3" key="1">
    <citation type="journal article" date="2024" name="BMC Genomics">
        <title>De novo assembly and annotation of Popillia japonica's genome with initial clues to its potential as an invasive pest.</title>
        <authorList>
            <person name="Cucini C."/>
            <person name="Boschi S."/>
            <person name="Funari R."/>
            <person name="Cardaioli E."/>
            <person name="Iannotti N."/>
            <person name="Marturano G."/>
            <person name="Paoli F."/>
            <person name="Bruttini M."/>
            <person name="Carapelli A."/>
            <person name="Frati F."/>
            <person name="Nardi F."/>
        </authorList>
    </citation>
    <scope>NUCLEOTIDE SEQUENCE [LARGE SCALE GENOMIC DNA]</scope>
    <source>
        <strain evidence="2">DMR45628</strain>
    </source>
</reference>
<feature type="transmembrane region" description="Helical" evidence="1">
    <location>
        <begin position="53"/>
        <end position="75"/>
    </location>
</feature>
<keyword evidence="1" id="KW-1133">Transmembrane helix</keyword>
<dbReference type="EMBL" id="JASPKY010000500">
    <property type="protein sequence ID" value="KAK9694857.1"/>
    <property type="molecule type" value="Genomic_DNA"/>
</dbReference>
<gene>
    <name evidence="2" type="ORF">QE152_g33267</name>
</gene>
<comment type="caution">
    <text evidence="2">The sequence shown here is derived from an EMBL/GenBank/DDBJ whole genome shotgun (WGS) entry which is preliminary data.</text>
</comment>
<organism evidence="2 3">
    <name type="scientific">Popillia japonica</name>
    <name type="common">Japanese beetle</name>
    <dbReference type="NCBI Taxonomy" id="7064"/>
    <lineage>
        <taxon>Eukaryota</taxon>
        <taxon>Metazoa</taxon>
        <taxon>Ecdysozoa</taxon>
        <taxon>Arthropoda</taxon>
        <taxon>Hexapoda</taxon>
        <taxon>Insecta</taxon>
        <taxon>Pterygota</taxon>
        <taxon>Neoptera</taxon>
        <taxon>Endopterygota</taxon>
        <taxon>Coleoptera</taxon>
        <taxon>Polyphaga</taxon>
        <taxon>Scarabaeiformia</taxon>
        <taxon>Scarabaeidae</taxon>
        <taxon>Rutelinae</taxon>
        <taxon>Popillia</taxon>
    </lineage>
</organism>
<evidence type="ECO:0000256" key="1">
    <source>
        <dbReference type="SAM" id="Phobius"/>
    </source>
</evidence>
<evidence type="ECO:0000313" key="2">
    <source>
        <dbReference type="EMBL" id="KAK9694857.1"/>
    </source>
</evidence>
<proteinExistence type="predicted"/>
<sequence length="100" mass="11583">MVLILFTQQLTNPVIKINVTTRVNKIHFKFVCCLYRHNTMSYITSMKTWRCELLIMAMLIFLPLAVWCCLVLISISQSGKHSLEDIGDGGDVYKRFQIIN</sequence>
<evidence type="ECO:0000313" key="3">
    <source>
        <dbReference type="Proteomes" id="UP001458880"/>
    </source>
</evidence>